<keyword evidence="1" id="KW-0732">Signal</keyword>
<dbReference type="AlphaFoldDB" id="A0A7S2FJY0"/>
<accession>A0A7S2FJY0</accession>
<protein>
    <submittedName>
        <fullName evidence="2">Uncharacterized protein</fullName>
    </submittedName>
</protein>
<feature type="signal peptide" evidence="1">
    <location>
        <begin position="1"/>
        <end position="17"/>
    </location>
</feature>
<reference evidence="2" key="1">
    <citation type="submission" date="2021-01" db="EMBL/GenBank/DDBJ databases">
        <authorList>
            <person name="Corre E."/>
            <person name="Pelletier E."/>
            <person name="Niang G."/>
            <person name="Scheremetjew M."/>
            <person name="Finn R."/>
            <person name="Kale V."/>
            <person name="Holt S."/>
            <person name="Cochrane G."/>
            <person name="Meng A."/>
            <person name="Brown T."/>
            <person name="Cohen L."/>
        </authorList>
    </citation>
    <scope>NUCLEOTIDE SEQUENCE</scope>
    <source>
        <strain evidence="2">CCMP1381</strain>
    </source>
</reference>
<dbReference type="EMBL" id="HBGS01015820">
    <property type="protein sequence ID" value="CAD9399666.1"/>
    <property type="molecule type" value="Transcribed_RNA"/>
</dbReference>
<organism evidence="2">
    <name type="scientific">Octactis speculum</name>
    <dbReference type="NCBI Taxonomy" id="3111310"/>
    <lineage>
        <taxon>Eukaryota</taxon>
        <taxon>Sar</taxon>
        <taxon>Stramenopiles</taxon>
        <taxon>Ochrophyta</taxon>
        <taxon>Dictyochophyceae</taxon>
        <taxon>Dictyochales</taxon>
        <taxon>Dictyochaceae</taxon>
        <taxon>Octactis</taxon>
    </lineage>
</organism>
<proteinExistence type="predicted"/>
<feature type="chain" id="PRO_5030756812" evidence="1">
    <location>
        <begin position="18"/>
        <end position="123"/>
    </location>
</feature>
<name>A0A7S2FJY0_9STRA</name>
<gene>
    <name evidence="2" type="ORF">DSPE1174_LOCUS8286</name>
</gene>
<sequence length="123" mass="13133">MKLSFISITFLSCMVTGEQMEAPHLQDRGKTGIYLRAKQYINGNGASASCTWTNKYLCHLNTGCSWDDSAGECVDQGTETACEDYNGGWLGSCGLGDCGEGSDCCKGMGWSGGMGCFCDTCDR</sequence>
<evidence type="ECO:0000256" key="1">
    <source>
        <dbReference type="SAM" id="SignalP"/>
    </source>
</evidence>
<evidence type="ECO:0000313" key="2">
    <source>
        <dbReference type="EMBL" id="CAD9399666.1"/>
    </source>
</evidence>